<sequence>MRHDRNDVEAKVSKLQHQTKSYLNEIKGLVDELNNSARMKMISYFTYSLNISHNLEQESLCLGSYHVRNMGNQSITNPHVCIKIPKNSPFSFSGRYVHENFKQSLKSADGWERINERTSKEEFWLKPLGVTSIEPNETISFSNFQVKWSPKESYAGSITGFTYCDQMKDGIAVINPINLNGTVRIQGDEDE</sequence>
<evidence type="ECO:0000313" key="1">
    <source>
        <dbReference type="EMBL" id="MBE1556784.1"/>
    </source>
</evidence>
<organism evidence="1 2">
    <name type="scientific">Sporosarcina limicola</name>
    <dbReference type="NCBI Taxonomy" id="34101"/>
    <lineage>
        <taxon>Bacteria</taxon>
        <taxon>Bacillati</taxon>
        <taxon>Bacillota</taxon>
        <taxon>Bacilli</taxon>
        <taxon>Bacillales</taxon>
        <taxon>Caryophanaceae</taxon>
        <taxon>Sporosarcina</taxon>
    </lineage>
</organism>
<proteinExistence type="predicted"/>
<evidence type="ECO:0000313" key="2">
    <source>
        <dbReference type="Proteomes" id="UP000658225"/>
    </source>
</evidence>
<accession>A0A927R896</accession>
<gene>
    <name evidence="1" type="ORF">H4683_003910</name>
</gene>
<dbReference type="RefSeq" id="WP_225942228.1">
    <property type="nucleotide sequence ID" value="NZ_JADBEL010000036.1"/>
</dbReference>
<dbReference type="AlphaFoldDB" id="A0A927R896"/>
<keyword evidence="2" id="KW-1185">Reference proteome</keyword>
<protein>
    <submittedName>
        <fullName evidence="1">Uncharacterized protein</fullName>
    </submittedName>
</protein>
<name>A0A927R896_9BACL</name>
<reference evidence="1" key="1">
    <citation type="submission" date="2020-10" db="EMBL/GenBank/DDBJ databases">
        <title>Genomic Encyclopedia of Type Strains, Phase IV (KMG-IV): sequencing the most valuable type-strain genomes for metagenomic binning, comparative biology and taxonomic classification.</title>
        <authorList>
            <person name="Goeker M."/>
        </authorList>
    </citation>
    <scope>NUCLEOTIDE SEQUENCE</scope>
    <source>
        <strain evidence="1">DSM 13886</strain>
    </source>
</reference>
<dbReference type="Proteomes" id="UP000658225">
    <property type="component" value="Unassembled WGS sequence"/>
</dbReference>
<dbReference type="EMBL" id="JADBEL010000036">
    <property type="protein sequence ID" value="MBE1556784.1"/>
    <property type="molecule type" value="Genomic_DNA"/>
</dbReference>
<comment type="caution">
    <text evidence="1">The sequence shown here is derived from an EMBL/GenBank/DDBJ whole genome shotgun (WGS) entry which is preliminary data.</text>
</comment>